<feature type="region of interest" description="Disordered" evidence="1">
    <location>
        <begin position="101"/>
        <end position="176"/>
    </location>
</feature>
<feature type="compositionally biased region" description="Polar residues" evidence="1">
    <location>
        <begin position="347"/>
        <end position="358"/>
    </location>
</feature>
<dbReference type="Proteomes" id="UP001642484">
    <property type="component" value="Unassembled WGS sequence"/>
</dbReference>
<proteinExistence type="predicted"/>
<feature type="region of interest" description="Disordered" evidence="1">
    <location>
        <begin position="291"/>
        <end position="315"/>
    </location>
</feature>
<feature type="compositionally biased region" description="Basic and acidic residues" evidence="1">
    <location>
        <begin position="101"/>
        <end position="118"/>
    </location>
</feature>
<organism evidence="2 3">
    <name type="scientific">Durusdinium trenchii</name>
    <dbReference type="NCBI Taxonomy" id="1381693"/>
    <lineage>
        <taxon>Eukaryota</taxon>
        <taxon>Sar</taxon>
        <taxon>Alveolata</taxon>
        <taxon>Dinophyceae</taxon>
        <taxon>Suessiales</taxon>
        <taxon>Symbiodiniaceae</taxon>
        <taxon>Durusdinium</taxon>
    </lineage>
</organism>
<evidence type="ECO:0000313" key="3">
    <source>
        <dbReference type="Proteomes" id="UP001642484"/>
    </source>
</evidence>
<accession>A0ABP0HLD5</accession>
<protein>
    <submittedName>
        <fullName evidence="2">Uncharacterized protein</fullName>
    </submittedName>
</protein>
<evidence type="ECO:0000256" key="1">
    <source>
        <dbReference type="SAM" id="MobiDB-lite"/>
    </source>
</evidence>
<gene>
    <name evidence="2" type="ORF">CCMP2556_LOCUS1955</name>
</gene>
<name>A0ABP0HLD5_9DINO</name>
<keyword evidence="3" id="KW-1185">Reference proteome</keyword>
<dbReference type="EMBL" id="CAXAMN010000692">
    <property type="protein sequence ID" value="CAK8990174.1"/>
    <property type="molecule type" value="Genomic_DNA"/>
</dbReference>
<evidence type="ECO:0000313" key="2">
    <source>
        <dbReference type="EMBL" id="CAK8990174.1"/>
    </source>
</evidence>
<sequence>MEELLRVVQAERFELQKLLNEAQLHRRPREGRRGWHNLRTSSAQAQCALQRVAWAQGYEPKRPAMSSTTMRRRRAASDKAAAEAAPVVIGEADRRLDAQIEEEVRRSRSADVGPRRASDVGSTPRGPPTSFRPPVTGSSEGNLKALEDGGEVGPATLKSVKTSEPVGAPSTSTSSTVGLGALHDAVQRTYHALQQALAGQPQGQGLLAPLGPGIDPGARGGLFGDGSGLMNPRALDYGQGVGQTPSRSPNINPFWSPGVQEAARRTLVEGGQPGGEGLLPGGHAEARTCGSTPAAAGAGAGPMAQDSGSMSPGPEDVEALRTRILREAEEAFQRELRRLGTSREPTDTTSYKTVSSGQHLGDPVPDQPPGLPQGRHPLSSSTVDHGSGQKVVRIGGGASTASTTEALRNLELPALPSPNVEGASILFGDWLTMSFPLMADISHSAKAWREESLSIAQEHYARWLTMTPLERLRAKPVVVVEPALQRIEQRGIAMLLGALPDQLRRDLVSGRQLSVVHILYRLHVAYQPGGGAEKNATPQKFGGDKVCHGDGRFVDTSEVMATMADQSAGTSPYAP</sequence>
<comment type="caution">
    <text evidence="2">The sequence shown here is derived from an EMBL/GenBank/DDBJ whole genome shotgun (WGS) entry which is preliminary data.</text>
</comment>
<feature type="region of interest" description="Disordered" evidence="1">
    <location>
        <begin position="335"/>
        <end position="388"/>
    </location>
</feature>
<reference evidence="2 3" key="1">
    <citation type="submission" date="2024-02" db="EMBL/GenBank/DDBJ databases">
        <authorList>
            <person name="Chen Y."/>
            <person name="Shah S."/>
            <person name="Dougan E. K."/>
            <person name="Thang M."/>
            <person name="Chan C."/>
        </authorList>
    </citation>
    <scope>NUCLEOTIDE SEQUENCE [LARGE SCALE GENOMIC DNA]</scope>
</reference>